<organism evidence="2 3">
    <name type="scientific">Thermus filiformis</name>
    <dbReference type="NCBI Taxonomy" id="276"/>
    <lineage>
        <taxon>Bacteria</taxon>
        <taxon>Thermotogati</taxon>
        <taxon>Deinococcota</taxon>
        <taxon>Deinococci</taxon>
        <taxon>Thermales</taxon>
        <taxon>Thermaceae</taxon>
        <taxon>Thermus</taxon>
    </lineage>
</organism>
<dbReference type="PANTHER" id="PTHR38600:SF1">
    <property type="entry name" value="TRANSCRIPTIONAL REGULATORY PROTEIN"/>
    <property type="match status" value="1"/>
</dbReference>
<dbReference type="InterPro" id="IPR036390">
    <property type="entry name" value="WH_DNA-bd_sf"/>
</dbReference>
<dbReference type="CDD" id="cd00090">
    <property type="entry name" value="HTH_ARSR"/>
    <property type="match status" value="1"/>
</dbReference>
<dbReference type="InterPro" id="IPR011991">
    <property type="entry name" value="ArsR-like_HTH"/>
</dbReference>
<dbReference type="PANTHER" id="PTHR38600">
    <property type="entry name" value="TRANSCRIPTIONAL REGULATORY PROTEIN"/>
    <property type="match status" value="1"/>
</dbReference>
<comment type="caution">
    <text evidence="2">The sequence shown here is derived from an EMBL/GenBank/DDBJ whole genome shotgun (WGS) entry which is preliminary data.</text>
</comment>
<dbReference type="OrthoDB" id="155998at2"/>
<proteinExistence type="predicted"/>
<dbReference type="AlphaFoldDB" id="A0A0A2WRP9"/>
<dbReference type="InterPro" id="IPR036388">
    <property type="entry name" value="WH-like_DNA-bd_sf"/>
</dbReference>
<dbReference type="InterPro" id="IPR057527">
    <property type="entry name" value="HVO_A0261-like_N"/>
</dbReference>
<sequence length="196" mass="22322">MSPTRERILERLRAAPATSKELAQEMGLSRVAVHRHLSELMARGFVRAEVKRCPGKGRPYRVYRAQDPEAPYARLCLDVLDHLEALFGPEGVAQVLKRRNEELKRALAPGLSGLPLREKAERLARRLKEEGYEAEVVEEGGELFLVQHRCPKLALAGRYGVFCELELSLYRELLGLEVERQSRIAQGDEACRYRLM</sequence>
<dbReference type="RefSeq" id="WP_038067315.1">
    <property type="nucleotide sequence ID" value="NZ_JPSL02000040.1"/>
</dbReference>
<dbReference type="Gene3D" id="1.10.10.10">
    <property type="entry name" value="Winged helix-like DNA-binding domain superfamily/Winged helix DNA-binding domain"/>
    <property type="match status" value="1"/>
</dbReference>
<accession>A0A0A2WRP9</accession>
<dbReference type="Pfam" id="PF25213">
    <property type="entry name" value="HVO_A0261_N"/>
    <property type="match status" value="1"/>
</dbReference>
<keyword evidence="3" id="KW-1185">Reference proteome</keyword>
<name>A0A0A2WRP9_THEFI</name>
<dbReference type="EMBL" id="JPSL02000040">
    <property type="protein sequence ID" value="KGQ20985.1"/>
    <property type="molecule type" value="Genomic_DNA"/>
</dbReference>
<reference evidence="2 3" key="1">
    <citation type="journal article" date="2015" name="Genome Announc.">
        <title>Draft Genome Sequence of the Thermophile Thermus filiformis ATCC 43280, Producer of Carotenoid-(Di)glucoside-Branched Fatty Acid (Di)esters and Source of Hyperthermostable Enzymes of Biotechnological Interest.</title>
        <authorList>
            <person name="Mandelli F."/>
            <person name="Oliveira Ramires B."/>
            <person name="Couger M.B."/>
            <person name="Paixao D.A."/>
            <person name="Camilo C.M."/>
            <person name="Polikarpov I."/>
            <person name="Prade R."/>
            <person name="Riano-Pachon D.M."/>
            <person name="Squina F.M."/>
        </authorList>
    </citation>
    <scope>NUCLEOTIDE SEQUENCE [LARGE SCALE GENOMIC DNA]</scope>
    <source>
        <strain evidence="2 3">ATCC 43280</strain>
    </source>
</reference>
<feature type="domain" description="HVO-A0261-like N-terminal" evidence="1">
    <location>
        <begin position="2"/>
        <end position="49"/>
    </location>
</feature>
<gene>
    <name evidence="2" type="ORF">THFILI_09955</name>
</gene>
<dbReference type="SUPFAM" id="SSF46785">
    <property type="entry name" value="Winged helix' DNA-binding domain"/>
    <property type="match status" value="1"/>
</dbReference>
<evidence type="ECO:0000313" key="2">
    <source>
        <dbReference type="EMBL" id="KGQ20985.1"/>
    </source>
</evidence>
<evidence type="ECO:0000259" key="1">
    <source>
        <dbReference type="Pfam" id="PF25213"/>
    </source>
</evidence>
<evidence type="ECO:0000313" key="3">
    <source>
        <dbReference type="Proteomes" id="UP000030364"/>
    </source>
</evidence>
<protein>
    <submittedName>
        <fullName evidence="2">Transcriptional regulator</fullName>
    </submittedName>
</protein>
<dbReference type="PATRIC" id="fig|276.5.peg.2224"/>
<dbReference type="Proteomes" id="UP000030364">
    <property type="component" value="Unassembled WGS sequence"/>
</dbReference>
<dbReference type="STRING" id="276.THFILI_09955"/>